<dbReference type="SMART" id="SM00360">
    <property type="entry name" value="RRM"/>
    <property type="match status" value="1"/>
</dbReference>
<dbReference type="PANTHER" id="PTHR21245">
    <property type="entry name" value="HETEROGENEOUS NUCLEAR RIBONUCLEOPROTEIN"/>
    <property type="match status" value="1"/>
</dbReference>
<dbReference type="Pfam" id="PF00076">
    <property type="entry name" value="RRM_1"/>
    <property type="match status" value="1"/>
</dbReference>
<feature type="domain" description="RRM" evidence="4">
    <location>
        <begin position="22"/>
        <end position="99"/>
    </location>
</feature>
<dbReference type="GO" id="GO:1990904">
    <property type="term" value="C:ribonucleoprotein complex"/>
    <property type="evidence" value="ECO:0007669"/>
    <property type="project" value="InterPro"/>
</dbReference>
<dbReference type="InterPro" id="IPR012677">
    <property type="entry name" value="Nucleotide-bd_a/b_plait_sf"/>
</dbReference>
<dbReference type="OrthoDB" id="3800936at2759"/>
<evidence type="ECO:0000313" key="6">
    <source>
        <dbReference type="Proteomes" id="UP000623129"/>
    </source>
</evidence>
<keyword evidence="1" id="KW-0677">Repeat</keyword>
<name>A0A833RFU5_9POAL</name>
<sequence length="162" mass="18273">MAKENERSGGALREEENRARGSEVFLGGLPRTVTESTIHQMFSAYGEIVEIRLMKDQNGISKGFCFVRYAKKESALWAKREKNGVEVQGRKIGVDISLDKCSLYFGNLKKDWSSAEFDQLIRQAFREVVSVELAMAPFAEVSGRRKTLNRGFAFVRFATHGV</sequence>
<dbReference type="EMBL" id="SWLB01000010">
    <property type="protein sequence ID" value="KAF3333938.1"/>
    <property type="molecule type" value="Genomic_DNA"/>
</dbReference>
<accession>A0A833RFU5</accession>
<dbReference type="Proteomes" id="UP000623129">
    <property type="component" value="Unassembled WGS sequence"/>
</dbReference>
<dbReference type="InterPro" id="IPR000504">
    <property type="entry name" value="RRM_dom"/>
</dbReference>
<reference evidence="5" key="1">
    <citation type="submission" date="2020-01" db="EMBL/GenBank/DDBJ databases">
        <title>Genome sequence of Kobresia littledalei, the first chromosome-level genome in the family Cyperaceae.</title>
        <authorList>
            <person name="Qu G."/>
        </authorList>
    </citation>
    <scope>NUCLEOTIDE SEQUENCE</scope>
    <source>
        <strain evidence="5">C.B.Clarke</strain>
        <tissue evidence="5">Leaf</tissue>
    </source>
</reference>
<dbReference type="GO" id="GO:0003723">
    <property type="term" value="F:RNA binding"/>
    <property type="evidence" value="ECO:0007669"/>
    <property type="project" value="UniProtKB-UniRule"/>
</dbReference>
<protein>
    <submittedName>
        <fullName evidence="5">Putative RNA-binding protein 46</fullName>
    </submittedName>
</protein>
<keyword evidence="6" id="KW-1185">Reference proteome</keyword>
<organism evidence="5 6">
    <name type="scientific">Carex littledalei</name>
    <dbReference type="NCBI Taxonomy" id="544730"/>
    <lineage>
        <taxon>Eukaryota</taxon>
        <taxon>Viridiplantae</taxon>
        <taxon>Streptophyta</taxon>
        <taxon>Embryophyta</taxon>
        <taxon>Tracheophyta</taxon>
        <taxon>Spermatophyta</taxon>
        <taxon>Magnoliopsida</taxon>
        <taxon>Liliopsida</taxon>
        <taxon>Poales</taxon>
        <taxon>Cyperaceae</taxon>
        <taxon>Cyperoideae</taxon>
        <taxon>Cariceae</taxon>
        <taxon>Carex</taxon>
        <taxon>Carex subgen. Euthyceras</taxon>
    </lineage>
</organism>
<dbReference type="CDD" id="cd00590">
    <property type="entry name" value="RRM_SF"/>
    <property type="match status" value="1"/>
</dbReference>
<dbReference type="SUPFAM" id="SSF54928">
    <property type="entry name" value="RNA-binding domain, RBD"/>
    <property type="match status" value="1"/>
</dbReference>
<dbReference type="PRINTS" id="PR00961">
    <property type="entry name" value="HUDSXLRNA"/>
</dbReference>
<evidence type="ECO:0000256" key="2">
    <source>
        <dbReference type="ARBA" id="ARBA00022884"/>
    </source>
</evidence>
<evidence type="ECO:0000313" key="5">
    <source>
        <dbReference type="EMBL" id="KAF3333938.1"/>
    </source>
</evidence>
<evidence type="ECO:0000256" key="1">
    <source>
        <dbReference type="ARBA" id="ARBA00022737"/>
    </source>
</evidence>
<keyword evidence="2 3" id="KW-0694">RNA-binding</keyword>
<gene>
    <name evidence="5" type="ORF">FCM35_KLT01629</name>
</gene>
<evidence type="ECO:0000259" key="4">
    <source>
        <dbReference type="PROSITE" id="PS50102"/>
    </source>
</evidence>
<dbReference type="InterPro" id="IPR002343">
    <property type="entry name" value="Hud_Sxl_RNA"/>
</dbReference>
<dbReference type="AlphaFoldDB" id="A0A833RFU5"/>
<dbReference type="Gene3D" id="3.30.70.330">
    <property type="match status" value="2"/>
</dbReference>
<proteinExistence type="predicted"/>
<dbReference type="PROSITE" id="PS50102">
    <property type="entry name" value="RRM"/>
    <property type="match status" value="1"/>
</dbReference>
<dbReference type="InterPro" id="IPR035979">
    <property type="entry name" value="RBD_domain_sf"/>
</dbReference>
<comment type="caution">
    <text evidence="5">The sequence shown here is derived from an EMBL/GenBank/DDBJ whole genome shotgun (WGS) entry which is preliminary data.</text>
</comment>
<evidence type="ECO:0000256" key="3">
    <source>
        <dbReference type="PROSITE-ProRule" id="PRU00176"/>
    </source>
</evidence>